<evidence type="ECO:0000313" key="12">
    <source>
        <dbReference type="Proteomes" id="UP001530315"/>
    </source>
</evidence>
<keyword evidence="9" id="KW-0732">Signal</keyword>
<dbReference type="PROSITE" id="PS51892">
    <property type="entry name" value="SUBTILASE"/>
    <property type="match status" value="1"/>
</dbReference>
<proteinExistence type="inferred from homology"/>
<comment type="caution">
    <text evidence="7">Lacks conserved residue(s) required for the propagation of feature annotation.</text>
</comment>
<keyword evidence="3" id="KW-0378">Hydrolase</keyword>
<dbReference type="Gene3D" id="3.40.50.200">
    <property type="entry name" value="Peptidase S8/S53 domain"/>
    <property type="match status" value="1"/>
</dbReference>
<evidence type="ECO:0000256" key="2">
    <source>
        <dbReference type="ARBA" id="ARBA00022670"/>
    </source>
</evidence>
<name>A0ABD3R0D4_9STRA</name>
<keyword evidence="12" id="KW-1185">Reference proteome</keyword>
<dbReference type="Pfam" id="PF00082">
    <property type="entry name" value="Peptidase_S8"/>
    <property type="match status" value="1"/>
</dbReference>
<evidence type="ECO:0000256" key="6">
    <source>
        <dbReference type="ARBA" id="ARBA00023619"/>
    </source>
</evidence>
<dbReference type="Gene3D" id="3.30.70.80">
    <property type="entry name" value="Peptidase S8 propeptide/proteinase inhibitor I9"/>
    <property type="match status" value="1"/>
</dbReference>
<dbReference type="InterPro" id="IPR037045">
    <property type="entry name" value="S8pro/Inhibitor_I9_sf"/>
</dbReference>
<evidence type="ECO:0000256" key="9">
    <source>
        <dbReference type="SAM" id="SignalP"/>
    </source>
</evidence>
<dbReference type="InterPro" id="IPR000209">
    <property type="entry name" value="Peptidase_S8/S53_dom"/>
</dbReference>
<evidence type="ECO:0000256" key="7">
    <source>
        <dbReference type="PROSITE-ProRule" id="PRU01240"/>
    </source>
</evidence>
<evidence type="ECO:0000259" key="10">
    <source>
        <dbReference type="Pfam" id="PF00082"/>
    </source>
</evidence>
<feature type="region of interest" description="Disordered" evidence="8">
    <location>
        <begin position="20"/>
        <end position="65"/>
    </location>
</feature>
<evidence type="ECO:0000256" key="5">
    <source>
        <dbReference type="ARBA" id="ARBA00023529"/>
    </source>
</evidence>
<feature type="signal peptide" evidence="9">
    <location>
        <begin position="1"/>
        <end position="19"/>
    </location>
</feature>
<dbReference type="InterPro" id="IPR036852">
    <property type="entry name" value="Peptidase_S8/S53_dom_sf"/>
</dbReference>
<dbReference type="InterPro" id="IPR023827">
    <property type="entry name" value="Peptidase_S8_Asp-AS"/>
</dbReference>
<accession>A0ABD3R0D4</accession>
<dbReference type="GO" id="GO:0006508">
    <property type="term" value="P:proteolysis"/>
    <property type="evidence" value="ECO:0007669"/>
    <property type="project" value="UniProtKB-KW"/>
</dbReference>
<feature type="chain" id="PRO_5044877630" description="subtilisin" evidence="9">
    <location>
        <begin position="20"/>
        <end position="372"/>
    </location>
</feature>
<reference evidence="11 12" key="1">
    <citation type="submission" date="2024-10" db="EMBL/GenBank/DDBJ databases">
        <title>Updated reference genomes for cyclostephanoid diatoms.</title>
        <authorList>
            <person name="Roberts W.R."/>
            <person name="Alverson A.J."/>
        </authorList>
    </citation>
    <scope>NUCLEOTIDE SEQUENCE [LARGE SCALE GENOMIC DNA]</scope>
    <source>
        <strain evidence="11 12">AJA276-08</strain>
    </source>
</reference>
<protein>
    <recommendedName>
        <fullName evidence="6">subtilisin</fullName>
        <ecNumber evidence="6">3.4.21.62</ecNumber>
    </recommendedName>
</protein>
<organism evidence="11 12">
    <name type="scientific">Stephanodiscus triporus</name>
    <dbReference type="NCBI Taxonomy" id="2934178"/>
    <lineage>
        <taxon>Eukaryota</taxon>
        <taxon>Sar</taxon>
        <taxon>Stramenopiles</taxon>
        <taxon>Ochrophyta</taxon>
        <taxon>Bacillariophyta</taxon>
        <taxon>Coscinodiscophyceae</taxon>
        <taxon>Thalassiosirophycidae</taxon>
        <taxon>Stephanodiscales</taxon>
        <taxon>Stephanodiscaceae</taxon>
        <taxon>Stephanodiscus</taxon>
    </lineage>
</organism>
<evidence type="ECO:0000256" key="4">
    <source>
        <dbReference type="ARBA" id="ARBA00022825"/>
    </source>
</evidence>
<comment type="similarity">
    <text evidence="1 7">Belongs to the peptidase S8 family.</text>
</comment>
<dbReference type="SUPFAM" id="SSF52743">
    <property type="entry name" value="Subtilisin-like"/>
    <property type="match status" value="1"/>
</dbReference>
<dbReference type="PANTHER" id="PTHR43806">
    <property type="entry name" value="PEPTIDASE S8"/>
    <property type="match status" value="1"/>
</dbReference>
<gene>
    <name evidence="11" type="ORF">ACHAW5_009447</name>
</gene>
<comment type="catalytic activity">
    <reaction evidence="5">
        <text>Hydrolysis of proteins with broad specificity for peptide bonds, and a preference for a large uncharged residue in P1. Hydrolyzes peptide amides.</text>
        <dbReference type="EC" id="3.4.21.62"/>
    </reaction>
</comment>
<evidence type="ECO:0000256" key="3">
    <source>
        <dbReference type="ARBA" id="ARBA00022801"/>
    </source>
</evidence>
<dbReference type="PROSITE" id="PS00136">
    <property type="entry name" value="SUBTILASE_ASP"/>
    <property type="match status" value="1"/>
</dbReference>
<dbReference type="GO" id="GO:0004252">
    <property type="term" value="F:serine-type endopeptidase activity"/>
    <property type="evidence" value="ECO:0007669"/>
    <property type="project" value="UniProtKB-EC"/>
</dbReference>
<dbReference type="InterPro" id="IPR050131">
    <property type="entry name" value="Peptidase_S8_subtilisin-like"/>
</dbReference>
<sequence length="372" mass="39401">MMRSIIFVVTSALVTAAAASLPASTATKEADEKNSPRRLGQTHAEPPISPTSPLEESNEGTSPRRLGMTHVETAATPETVTYIIKFEDTAASPGDRCEALALANGGVVRHVYKEVVNGCSLTMPLAEVGAQSGDVIALGDYPNVASIEKDRKVWAFEDGEDNIFDSTSQLQTREFVPAVYWNLDREDQCKLPLNGQATRKSATGTRVYVLDTGIQANHEEFKGLIDPNDHCHHNVVEARALTDNNGHGTHVAATICGNKSGIATGCTLCSVKVLDVNGSGSVTGIIAGIDHAMKDCKKNPGNRCVINMSLGLRGNSQMITEAMANAVRGNIVVVLAAGNSNDDACKYSPAGITVTITVGSTTKADARSYLFQ</sequence>
<evidence type="ECO:0000313" key="11">
    <source>
        <dbReference type="EMBL" id="KAL3805441.1"/>
    </source>
</evidence>
<evidence type="ECO:0000256" key="1">
    <source>
        <dbReference type="ARBA" id="ARBA00011073"/>
    </source>
</evidence>
<dbReference type="PANTHER" id="PTHR43806:SF11">
    <property type="entry name" value="CEREVISIN-RELATED"/>
    <property type="match status" value="1"/>
</dbReference>
<comment type="caution">
    <text evidence="11">The sequence shown here is derived from an EMBL/GenBank/DDBJ whole genome shotgun (WGS) entry which is preliminary data.</text>
</comment>
<dbReference type="InterPro" id="IPR015500">
    <property type="entry name" value="Peptidase_S8_subtilisin-rel"/>
</dbReference>
<dbReference type="EC" id="3.4.21.62" evidence="6"/>
<keyword evidence="4" id="KW-0720">Serine protease</keyword>
<dbReference type="AlphaFoldDB" id="A0ABD3R0D4"/>
<dbReference type="EMBL" id="JALLAZ020000032">
    <property type="protein sequence ID" value="KAL3805441.1"/>
    <property type="molecule type" value="Genomic_DNA"/>
</dbReference>
<feature type="domain" description="Peptidase S8/S53" evidence="10">
    <location>
        <begin position="203"/>
        <end position="366"/>
    </location>
</feature>
<keyword evidence="2" id="KW-0645">Protease</keyword>
<feature type="compositionally biased region" description="Polar residues" evidence="8">
    <location>
        <begin position="51"/>
        <end position="61"/>
    </location>
</feature>
<dbReference type="Proteomes" id="UP001530315">
    <property type="component" value="Unassembled WGS sequence"/>
</dbReference>
<dbReference type="PRINTS" id="PR00723">
    <property type="entry name" value="SUBTILISIN"/>
</dbReference>
<evidence type="ECO:0000256" key="8">
    <source>
        <dbReference type="SAM" id="MobiDB-lite"/>
    </source>
</evidence>